<feature type="transmembrane region" description="Helical" evidence="1">
    <location>
        <begin position="103"/>
        <end position="127"/>
    </location>
</feature>
<keyword evidence="1" id="KW-0812">Transmembrane</keyword>
<evidence type="ECO:0008006" key="4">
    <source>
        <dbReference type="Google" id="ProtNLM"/>
    </source>
</evidence>
<sequence>MSGDRPSPLVIERILRDRQGVWQQIVADRELNGLTLRMLASSGVALACYGAVLGAFHSVLMALTSAVKLPLLFLVTLAICLPTLYLFNLVFGARLSVRQSLALVMVAITVTSMLAVAFAPISLFFLITAPDYGFFKLLNVAILTLSAVVGLRFLTGGMQVLNAHGLLTPAAAPPVAAPAVAPAAPALAALVPAAPASGPAASASGPAAPGAPALAVPAAQVTPQAADQPAAEPVAVGANGAGAATPAVPAVPAAPAAPAALAVTAAPATPAAPATAAGEPTAAPVPVAVGVPPQQVVAGQHLVPAGPGLFPPGYPAPQYRQWPDPAARRPGPDAQRPASMTLLYVWILLFGFVGTQLAWTLRPFFGSPGEGFALFRSIEGNFYAEIIRTIGNLF</sequence>
<evidence type="ECO:0000313" key="3">
    <source>
        <dbReference type="Proteomes" id="UP000183585"/>
    </source>
</evidence>
<feature type="transmembrane region" description="Helical" evidence="1">
    <location>
        <begin position="133"/>
        <end position="154"/>
    </location>
</feature>
<keyword evidence="1" id="KW-0472">Membrane</keyword>
<evidence type="ECO:0000256" key="1">
    <source>
        <dbReference type="SAM" id="Phobius"/>
    </source>
</evidence>
<dbReference type="RefSeq" id="WP_074475227.1">
    <property type="nucleotide sequence ID" value="NZ_FMCT01000006.1"/>
</dbReference>
<feature type="transmembrane region" description="Helical" evidence="1">
    <location>
        <begin position="69"/>
        <end position="91"/>
    </location>
</feature>
<organism evidence="2 3">
    <name type="scientific">Micromonospora carbonacea</name>
    <dbReference type="NCBI Taxonomy" id="47853"/>
    <lineage>
        <taxon>Bacteria</taxon>
        <taxon>Bacillati</taxon>
        <taxon>Actinomycetota</taxon>
        <taxon>Actinomycetes</taxon>
        <taxon>Micromonosporales</taxon>
        <taxon>Micromonosporaceae</taxon>
        <taxon>Micromonospora</taxon>
    </lineage>
</organism>
<accession>A0A1C4YP07</accession>
<dbReference type="STRING" id="47853.TK50_04340"/>
<reference evidence="3" key="1">
    <citation type="submission" date="2016-06" db="EMBL/GenBank/DDBJ databases">
        <authorList>
            <person name="Varghese N."/>
            <person name="Submissions Spin"/>
        </authorList>
    </citation>
    <scope>NUCLEOTIDE SEQUENCE [LARGE SCALE GENOMIC DNA]</scope>
    <source>
        <strain evidence="3">DSM 43168</strain>
    </source>
</reference>
<dbReference type="AlphaFoldDB" id="A0A1C4YP07"/>
<keyword evidence="1" id="KW-1133">Transmembrane helix</keyword>
<feature type="transmembrane region" description="Helical" evidence="1">
    <location>
        <begin position="338"/>
        <end position="359"/>
    </location>
</feature>
<dbReference type="Proteomes" id="UP000183585">
    <property type="component" value="Unassembled WGS sequence"/>
</dbReference>
<proteinExistence type="predicted"/>
<evidence type="ECO:0000313" key="2">
    <source>
        <dbReference type="EMBL" id="SCF22377.1"/>
    </source>
</evidence>
<protein>
    <recommendedName>
        <fullName evidence="4">Actin-binding WH2 domain-containing protein</fullName>
    </recommendedName>
</protein>
<dbReference type="EMBL" id="FMCT01000006">
    <property type="protein sequence ID" value="SCF22377.1"/>
    <property type="molecule type" value="Genomic_DNA"/>
</dbReference>
<feature type="transmembrane region" description="Helical" evidence="1">
    <location>
        <begin position="39"/>
        <end position="63"/>
    </location>
</feature>
<name>A0A1C4YP07_9ACTN</name>
<gene>
    <name evidence="2" type="ORF">GA0070563_106303</name>
</gene>
<keyword evidence="3" id="KW-1185">Reference proteome</keyword>